<dbReference type="Proteomes" id="UP000000822">
    <property type="component" value="Chromosome"/>
</dbReference>
<accession>Q8EU56</accession>
<dbReference type="STRING" id="221109.gene:10732195"/>
<proteinExistence type="predicted"/>
<evidence type="ECO:0000256" key="1">
    <source>
        <dbReference type="SAM" id="Phobius"/>
    </source>
</evidence>
<reference evidence="2 3" key="2">
    <citation type="journal article" date="2002" name="Nucleic Acids Res.">
        <title>Genome sequence of Oceanobacillus iheyensis isolated from the Iheya Ridge and its unexpected adaptive capabilities to extreme environments.</title>
        <authorList>
            <person name="Takami H."/>
            <person name="Takaki Y."/>
            <person name="Uchiyama I."/>
        </authorList>
    </citation>
    <scope>NUCLEOTIDE SEQUENCE [LARGE SCALE GENOMIC DNA]</scope>
    <source>
        <strain evidence="3">DSM 14371 / CIP 107618 / JCM 11309 / KCTC 3954 / HTE831</strain>
    </source>
</reference>
<dbReference type="HOGENOM" id="CLU_167355_3_1_9"/>
<gene>
    <name evidence="2" type="primary">bofA</name>
</gene>
<dbReference type="InterPro" id="IPR010001">
    <property type="entry name" value="BofA"/>
</dbReference>
<dbReference type="EMBL" id="BA000028">
    <property type="protein sequence ID" value="BAC11989.1"/>
    <property type="molecule type" value="Genomic_DNA"/>
</dbReference>
<protein>
    <submittedName>
        <fullName evidence="2">Pro-sigma K processing regulatory protein</fullName>
    </submittedName>
</protein>
<keyword evidence="1" id="KW-1133">Transmembrane helix</keyword>
<feature type="transmembrane region" description="Helical" evidence="1">
    <location>
        <begin position="62"/>
        <end position="86"/>
    </location>
</feature>
<dbReference type="RefSeq" id="WP_011064435.1">
    <property type="nucleotide sequence ID" value="NC_004193.1"/>
</dbReference>
<dbReference type="OrthoDB" id="2692225at2"/>
<name>Q8EU56_OCEIH</name>
<keyword evidence="1" id="KW-0472">Membrane</keyword>
<keyword evidence="1" id="KW-0812">Transmembrane</keyword>
<dbReference type="KEGG" id="oih:OB0033"/>
<organism evidence="2 3">
    <name type="scientific">Oceanobacillus iheyensis (strain DSM 14371 / CIP 107618 / JCM 11309 / KCTC 3954 / HTE831)</name>
    <dbReference type="NCBI Taxonomy" id="221109"/>
    <lineage>
        <taxon>Bacteria</taxon>
        <taxon>Bacillati</taxon>
        <taxon>Bacillota</taxon>
        <taxon>Bacilli</taxon>
        <taxon>Bacillales</taxon>
        <taxon>Bacillaceae</taxon>
        <taxon>Oceanobacillus</taxon>
    </lineage>
</organism>
<dbReference type="NCBIfam" id="TIGR02862">
    <property type="entry name" value="spore_BofA"/>
    <property type="match status" value="1"/>
</dbReference>
<feature type="transmembrane region" description="Helical" evidence="1">
    <location>
        <begin position="6"/>
        <end position="25"/>
    </location>
</feature>
<reference evidence="2 3" key="1">
    <citation type="journal article" date="2001" name="FEMS Microbiol. Lett.">
        <title>Oceanobacillus iheyensis gen. nov., sp. nov., a deep-sea extremely halotolerant and alkaliphilic species isolated from a depth of 1050 m on the Iheya Ridge.</title>
        <authorList>
            <person name="Lu J."/>
            <person name="Nogi Y."/>
            <person name="Takami H."/>
        </authorList>
    </citation>
    <scope>NUCLEOTIDE SEQUENCE [LARGE SCALE GENOMIC DNA]</scope>
    <source>
        <strain evidence="3">DSM 14371 / CIP 107618 / JCM 11309 / KCTC 3954 / HTE831</strain>
    </source>
</reference>
<feature type="transmembrane region" description="Helical" evidence="1">
    <location>
        <begin position="37"/>
        <end position="56"/>
    </location>
</feature>
<evidence type="ECO:0000313" key="3">
    <source>
        <dbReference type="Proteomes" id="UP000000822"/>
    </source>
</evidence>
<dbReference type="Pfam" id="PF07441">
    <property type="entry name" value="BofA"/>
    <property type="match status" value="1"/>
</dbReference>
<keyword evidence="3" id="KW-1185">Reference proteome</keyword>
<dbReference type="eggNOG" id="ENOG50333K6">
    <property type="taxonomic scope" value="Bacteria"/>
</dbReference>
<sequence>MSSTVFISIIVGLIIILLLVGAPVKPMKYIGQATIKLGIGMLFLFFINVFGGAIGLHIPINIFTVFVSGFLGVFGIGSLAAIHLFVL</sequence>
<evidence type="ECO:0000313" key="2">
    <source>
        <dbReference type="EMBL" id="BAC11989.1"/>
    </source>
</evidence>
<dbReference type="AlphaFoldDB" id="Q8EU56"/>